<dbReference type="Proteomes" id="UP000236754">
    <property type="component" value="Unassembled WGS sequence"/>
</dbReference>
<accession>A0A1H6EBH5</accession>
<evidence type="ECO:0000256" key="1">
    <source>
        <dbReference type="ARBA" id="ARBA00001946"/>
    </source>
</evidence>
<dbReference type="InterPro" id="IPR020476">
    <property type="entry name" value="Nudix_hydrolase"/>
</dbReference>
<dbReference type="AlphaFoldDB" id="A0A1H6EBH5"/>
<dbReference type="PANTHER" id="PTHR43046">
    <property type="entry name" value="GDP-MANNOSE MANNOSYL HYDROLASE"/>
    <property type="match status" value="1"/>
</dbReference>
<dbReference type="PROSITE" id="PS51462">
    <property type="entry name" value="NUDIX"/>
    <property type="match status" value="1"/>
</dbReference>
<comment type="similarity">
    <text evidence="2 4">Belongs to the Nudix hydrolase family.</text>
</comment>
<dbReference type="CDD" id="cd02883">
    <property type="entry name" value="NUDIX_Hydrolase"/>
    <property type="match status" value="1"/>
</dbReference>
<dbReference type="Gene3D" id="3.90.79.10">
    <property type="entry name" value="Nucleoside Triphosphate Pyrophosphohydrolase"/>
    <property type="match status" value="1"/>
</dbReference>
<proteinExistence type="inferred from homology"/>
<evidence type="ECO:0000259" key="5">
    <source>
        <dbReference type="PROSITE" id="PS51462"/>
    </source>
</evidence>
<feature type="domain" description="Nudix hydrolase" evidence="5">
    <location>
        <begin position="6"/>
        <end position="134"/>
    </location>
</feature>
<evidence type="ECO:0000313" key="7">
    <source>
        <dbReference type="Proteomes" id="UP000236754"/>
    </source>
</evidence>
<dbReference type="InterPro" id="IPR020084">
    <property type="entry name" value="NUDIX_hydrolase_CS"/>
</dbReference>
<evidence type="ECO:0000256" key="3">
    <source>
        <dbReference type="ARBA" id="ARBA00022801"/>
    </source>
</evidence>
<name>A0A1H6EBH5_9ACTN</name>
<keyword evidence="7" id="KW-1185">Reference proteome</keyword>
<dbReference type="PANTHER" id="PTHR43046:SF14">
    <property type="entry name" value="MUTT_NUDIX FAMILY PROTEIN"/>
    <property type="match status" value="1"/>
</dbReference>
<evidence type="ECO:0000256" key="2">
    <source>
        <dbReference type="ARBA" id="ARBA00005582"/>
    </source>
</evidence>
<dbReference type="PROSITE" id="PS00893">
    <property type="entry name" value="NUDIX_BOX"/>
    <property type="match status" value="1"/>
</dbReference>
<comment type="cofactor">
    <cofactor evidence="1">
        <name>Mg(2+)</name>
        <dbReference type="ChEBI" id="CHEBI:18420"/>
    </cofactor>
</comment>
<evidence type="ECO:0000256" key="4">
    <source>
        <dbReference type="RuleBase" id="RU003476"/>
    </source>
</evidence>
<dbReference type="SUPFAM" id="SSF55811">
    <property type="entry name" value="Nudix"/>
    <property type="match status" value="1"/>
</dbReference>
<dbReference type="GO" id="GO:0016787">
    <property type="term" value="F:hydrolase activity"/>
    <property type="evidence" value="ECO:0007669"/>
    <property type="project" value="UniProtKB-KW"/>
</dbReference>
<dbReference type="InterPro" id="IPR015797">
    <property type="entry name" value="NUDIX_hydrolase-like_dom_sf"/>
</dbReference>
<protein>
    <submittedName>
        <fullName evidence="6">8-oxo-dGTP diphosphatase</fullName>
    </submittedName>
</protein>
<dbReference type="EMBL" id="FNVU01000032">
    <property type="protein sequence ID" value="SEG95107.1"/>
    <property type="molecule type" value="Genomic_DNA"/>
</dbReference>
<keyword evidence="3 4" id="KW-0378">Hydrolase</keyword>
<dbReference type="PRINTS" id="PR00502">
    <property type="entry name" value="NUDIXFAMILY"/>
</dbReference>
<evidence type="ECO:0000313" key="6">
    <source>
        <dbReference type="EMBL" id="SEG95107.1"/>
    </source>
</evidence>
<gene>
    <name evidence="6" type="ORF">SAMN05216223_13217</name>
</gene>
<reference evidence="6 7" key="1">
    <citation type="submission" date="2016-10" db="EMBL/GenBank/DDBJ databases">
        <authorList>
            <person name="de Groot N.N."/>
        </authorList>
    </citation>
    <scope>NUCLEOTIDE SEQUENCE [LARGE SCALE GENOMIC DNA]</scope>
    <source>
        <strain evidence="6 7">CGMCC 4.2023</strain>
    </source>
</reference>
<dbReference type="RefSeq" id="WP_103890933.1">
    <property type="nucleotide sequence ID" value="NZ_FNVU01000032.1"/>
</dbReference>
<organism evidence="6 7">
    <name type="scientific">Actinacidiphila yanglinensis</name>
    <dbReference type="NCBI Taxonomy" id="310779"/>
    <lineage>
        <taxon>Bacteria</taxon>
        <taxon>Bacillati</taxon>
        <taxon>Actinomycetota</taxon>
        <taxon>Actinomycetes</taxon>
        <taxon>Kitasatosporales</taxon>
        <taxon>Streptomycetaceae</taxon>
        <taxon>Actinacidiphila</taxon>
    </lineage>
</organism>
<dbReference type="Pfam" id="PF00293">
    <property type="entry name" value="NUDIX"/>
    <property type="match status" value="1"/>
</dbReference>
<dbReference type="OrthoDB" id="9761969at2"/>
<sequence length="139" mass="15030">MNHAADGRPGISAAVVVRGGLVLLVRRRVAEGRLSWQFPAGAVEPGETPQEAAVRETFEETGVDVTAIRVLGGRVHPMTGRFVTYTACEIPPGTTRVARVAAEEEVAEVAWCTRSELDSRIPYGVFGPVRAYLDRALTR</sequence>
<dbReference type="InterPro" id="IPR000086">
    <property type="entry name" value="NUDIX_hydrolase_dom"/>
</dbReference>